<evidence type="ECO:0000313" key="1">
    <source>
        <dbReference type="EMBL" id="EXI78640.1"/>
    </source>
</evidence>
<accession>A0A011PP26</accession>
<dbReference type="GO" id="GO:0019068">
    <property type="term" value="P:virion assembly"/>
    <property type="evidence" value="ECO:0007669"/>
    <property type="project" value="InterPro"/>
</dbReference>
<gene>
    <name evidence="1" type="ORF">AW10_02992</name>
</gene>
<dbReference type="InterPro" id="IPR006429">
    <property type="entry name" value="Phage_lambda_portal"/>
</dbReference>
<dbReference type="PATRIC" id="fig|1454003.3.peg.3056"/>
<dbReference type="Proteomes" id="UP000021816">
    <property type="component" value="Unassembled WGS sequence"/>
</dbReference>
<proteinExistence type="predicted"/>
<dbReference type="Pfam" id="PF05136">
    <property type="entry name" value="Phage_portal_2"/>
    <property type="match status" value="1"/>
</dbReference>
<organism evidence="1 2">
    <name type="scientific">Candidatus Accumulibacter appositus</name>
    <dbReference type="NCBI Taxonomy" id="1454003"/>
    <lineage>
        <taxon>Bacteria</taxon>
        <taxon>Pseudomonadati</taxon>
        <taxon>Pseudomonadota</taxon>
        <taxon>Betaproteobacteria</taxon>
        <taxon>Candidatus Accumulibacter</taxon>
    </lineage>
</organism>
<reference evidence="1 2" key="1">
    <citation type="submission" date="2014-02" db="EMBL/GenBank/DDBJ databases">
        <title>Expanding our view of genomic diversity in Candidatus Accumulibacter clades.</title>
        <authorList>
            <person name="Skennerton C.T."/>
            <person name="Barr J.J."/>
            <person name="Slater F.R."/>
            <person name="Bond P.L."/>
            <person name="Tyson G.W."/>
        </authorList>
    </citation>
    <scope>NUCLEOTIDE SEQUENCE [LARGE SCALE GENOMIC DNA]</scope>
    <source>
        <strain evidence="2">BA-92</strain>
    </source>
</reference>
<dbReference type="EMBL" id="JEMX01000067">
    <property type="protein sequence ID" value="EXI78640.1"/>
    <property type="molecule type" value="Genomic_DNA"/>
</dbReference>
<dbReference type="STRING" id="1454003.AW10_02992"/>
<evidence type="ECO:0000313" key="2">
    <source>
        <dbReference type="Proteomes" id="UP000021816"/>
    </source>
</evidence>
<sequence length="105" mass="10868">MLARFLAGFVGSTCGLARVSSPARPPTDAAGIALAGLEPGTLQILEPGEDIKFSDPADLGGSHSEFLRNQFRALAAAIGITYEQLTGISRAWPTPAFARADALGL</sequence>
<comment type="caution">
    <text evidence="1">The sequence shown here is derived from an EMBL/GenBank/DDBJ whole genome shotgun (WGS) entry which is preliminary data.</text>
</comment>
<dbReference type="GO" id="GO:0005198">
    <property type="term" value="F:structural molecule activity"/>
    <property type="evidence" value="ECO:0007669"/>
    <property type="project" value="InterPro"/>
</dbReference>
<name>A0A011PP26_9PROT</name>
<dbReference type="AlphaFoldDB" id="A0A011PP26"/>
<protein>
    <submittedName>
        <fullName evidence="1">Phage portal protein, lambda family</fullName>
    </submittedName>
</protein>